<evidence type="ECO:0000256" key="3">
    <source>
        <dbReference type="ARBA" id="ARBA00022898"/>
    </source>
</evidence>
<dbReference type="Gene3D" id="1.20.1340.10">
    <property type="entry name" value="dopa decarboxylase, N-terminal domain"/>
    <property type="match status" value="1"/>
</dbReference>
<evidence type="ECO:0000256" key="2">
    <source>
        <dbReference type="ARBA" id="ARBA00022793"/>
    </source>
</evidence>
<dbReference type="InterPro" id="IPR010977">
    <property type="entry name" value="Aromatic_deC"/>
</dbReference>
<dbReference type="GO" id="GO:0006520">
    <property type="term" value="P:amino acid metabolic process"/>
    <property type="evidence" value="ECO:0007669"/>
    <property type="project" value="InterPro"/>
</dbReference>
<dbReference type="SUPFAM" id="SSF53383">
    <property type="entry name" value="PLP-dependent transferases"/>
    <property type="match status" value="1"/>
</dbReference>
<name>A0A382FL38_9ZZZZ</name>
<dbReference type="InterPro" id="IPR002129">
    <property type="entry name" value="PyrdxlP-dep_de-COase"/>
</dbReference>
<reference evidence="5" key="1">
    <citation type="submission" date="2018-05" db="EMBL/GenBank/DDBJ databases">
        <authorList>
            <person name="Lanie J.A."/>
            <person name="Ng W.-L."/>
            <person name="Kazmierczak K.M."/>
            <person name="Andrzejewski T.M."/>
            <person name="Davidsen T.M."/>
            <person name="Wayne K.J."/>
            <person name="Tettelin H."/>
            <person name="Glass J.I."/>
            <person name="Rusch D."/>
            <person name="Podicherti R."/>
            <person name="Tsui H.-C.T."/>
            <person name="Winkler M.E."/>
        </authorList>
    </citation>
    <scope>NUCLEOTIDE SEQUENCE</scope>
</reference>
<organism evidence="5">
    <name type="scientific">marine metagenome</name>
    <dbReference type="NCBI Taxonomy" id="408172"/>
    <lineage>
        <taxon>unclassified sequences</taxon>
        <taxon>metagenomes</taxon>
        <taxon>ecological metagenomes</taxon>
    </lineage>
</organism>
<evidence type="ECO:0000256" key="4">
    <source>
        <dbReference type="ARBA" id="ARBA00023239"/>
    </source>
</evidence>
<dbReference type="GO" id="GO:0016831">
    <property type="term" value="F:carboxy-lyase activity"/>
    <property type="evidence" value="ECO:0007669"/>
    <property type="project" value="UniProtKB-KW"/>
</dbReference>
<gene>
    <name evidence="5" type="ORF">METZ01_LOCUS216189</name>
</gene>
<evidence type="ECO:0000313" key="5">
    <source>
        <dbReference type="EMBL" id="SVB63335.1"/>
    </source>
</evidence>
<keyword evidence="4" id="KW-0456">Lyase</keyword>
<dbReference type="PANTHER" id="PTHR11999:SF70">
    <property type="entry name" value="MIP05841P"/>
    <property type="match status" value="1"/>
</dbReference>
<evidence type="ECO:0000256" key="1">
    <source>
        <dbReference type="ARBA" id="ARBA00001933"/>
    </source>
</evidence>
<dbReference type="GO" id="GO:0019752">
    <property type="term" value="P:carboxylic acid metabolic process"/>
    <property type="evidence" value="ECO:0007669"/>
    <property type="project" value="InterPro"/>
</dbReference>
<dbReference type="Pfam" id="PF00282">
    <property type="entry name" value="Pyridoxal_deC"/>
    <property type="match status" value="1"/>
</dbReference>
<sequence>MESEEFRELGHHLIDYFADYFEQVEDRRLFPDMTPELLRRLFDEPVPMEGCQTADVMRELEKKLFPYCTHVNHPGYFGLITPTPTPVGVLADLMASALNQNLGAYAIGPAAVEMERRTVRWLADLVGYGDEAGGNLTSGGMMANLIGVKLGRDFVSGDQIQETGIRDRWAMYTSEERHVSVDKAVDSVGLGREGLRKLPTDDQFRIRIDALEDAIRADLGNGIRPMCIIGMGGTTNTGSVDDLRTLRQIADRERLWLHVDAAYGGGMLVSREHAGVLDGLSLADSVTVD</sequence>
<dbReference type="EMBL" id="UINC01050413">
    <property type="protein sequence ID" value="SVB63335.1"/>
    <property type="molecule type" value="Genomic_DNA"/>
</dbReference>
<dbReference type="Gene3D" id="3.40.640.10">
    <property type="entry name" value="Type I PLP-dependent aspartate aminotransferase-like (Major domain)"/>
    <property type="match status" value="1"/>
</dbReference>
<feature type="non-terminal residue" evidence="5">
    <location>
        <position position="289"/>
    </location>
</feature>
<dbReference type="PRINTS" id="PR00800">
    <property type="entry name" value="YHDCRBOXLASE"/>
</dbReference>
<dbReference type="AlphaFoldDB" id="A0A382FL38"/>
<protein>
    <recommendedName>
        <fullName evidence="6">Pyridoxal-dependent decarboxylase</fullName>
    </recommendedName>
</protein>
<comment type="cofactor">
    <cofactor evidence="1">
        <name>pyridoxal 5'-phosphate</name>
        <dbReference type="ChEBI" id="CHEBI:597326"/>
    </cofactor>
</comment>
<dbReference type="InterPro" id="IPR015424">
    <property type="entry name" value="PyrdxlP-dep_Trfase"/>
</dbReference>
<dbReference type="GO" id="GO:0030170">
    <property type="term" value="F:pyridoxal phosphate binding"/>
    <property type="evidence" value="ECO:0007669"/>
    <property type="project" value="InterPro"/>
</dbReference>
<proteinExistence type="predicted"/>
<keyword evidence="3" id="KW-0663">Pyridoxal phosphate</keyword>
<evidence type="ECO:0008006" key="6">
    <source>
        <dbReference type="Google" id="ProtNLM"/>
    </source>
</evidence>
<dbReference type="InterPro" id="IPR015421">
    <property type="entry name" value="PyrdxlP-dep_Trfase_major"/>
</dbReference>
<accession>A0A382FL38</accession>
<dbReference type="PANTHER" id="PTHR11999">
    <property type="entry name" value="GROUP II PYRIDOXAL-5-PHOSPHATE DECARBOXYLASE"/>
    <property type="match status" value="1"/>
</dbReference>
<keyword evidence="2" id="KW-0210">Decarboxylase</keyword>